<dbReference type="EMBL" id="LNZH02000172">
    <property type="protein sequence ID" value="OCB88753.1"/>
    <property type="molecule type" value="Genomic_DNA"/>
</dbReference>
<dbReference type="AlphaFoldDB" id="A0A9Q5HZ93"/>
<proteinExistence type="predicted"/>
<reference evidence="6" key="1">
    <citation type="submission" date="2016-06" db="EMBL/GenBank/DDBJ databases">
        <title>Draft Genome sequence of the fungus Inonotus baumii.</title>
        <authorList>
            <person name="Zhu H."/>
            <person name="Lin W."/>
        </authorList>
    </citation>
    <scope>NUCLEOTIDE SEQUENCE</scope>
    <source>
        <strain evidence="6">821</strain>
    </source>
</reference>
<evidence type="ECO:0000256" key="3">
    <source>
        <dbReference type="PROSITE-ProRule" id="PRU00267"/>
    </source>
</evidence>
<evidence type="ECO:0000256" key="2">
    <source>
        <dbReference type="ARBA" id="ARBA00023242"/>
    </source>
</evidence>
<dbReference type="GO" id="GO:0005634">
    <property type="term" value="C:nucleus"/>
    <property type="evidence" value="ECO:0007669"/>
    <property type="project" value="UniProtKB-UniRule"/>
</dbReference>
<feature type="region of interest" description="Disordered" evidence="4">
    <location>
        <begin position="57"/>
        <end position="162"/>
    </location>
</feature>
<dbReference type="CDD" id="cd01389">
    <property type="entry name" value="HMG-box_ROX1-like"/>
    <property type="match status" value="1"/>
</dbReference>
<evidence type="ECO:0000259" key="5">
    <source>
        <dbReference type="PROSITE" id="PS50118"/>
    </source>
</evidence>
<organism evidence="6 7">
    <name type="scientific">Sanghuangporus baumii</name>
    <name type="common">Phellinus baumii</name>
    <dbReference type="NCBI Taxonomy" id="108892"/>
    <lineage>
        <taxon>Eukaryota</taxon>
        <taxon>Fungi</taxon>
        <taxon>Dikarya</taxon>
        <taxon>Basidiomycota</taxon>
        <taxon>Agaricomycotina</taxon>
        <taxon>Agaricomycetes</taxon>
        <taxon>Hymenochaetales</taxon>
        <taxon>Hymenochaetaceae</taxon>
        <taxon>Sanghuangporus</taxon>
    </lineage>
</organism>
<feature type="compositionally biased region" description="Low complexity" evidence="4">
    <location>
        <begin position="745"/>
        <end position="763"/>
    </location>
</feature>
<dbReference type="InterPro" id="IPR036910">
    <property type="entry name" value="HMG_box_dom_sf"/>
</dbReference>
<accession>A0A9Q5HZ93</accession>
<feature type="region of interest" description="Disordered" evidence="4">
    <location>
        <begin position="1"/>
        <end position="23"/>
    </location>
</feature>
<dbReference type="Pfam" id="PF00505">
    <property type="entry name" value="HMG_box"/>
    <property type="match status" value="1"/>
</dbReference>
<feature type="DNA-binding region" description="HMG box" evidence="3">
    <location>
        <begin position="160"/>
        <end position="229"/>
    </location>
</feature>
<feature type="region of interest" description="Disordered" evidence="4">
    <location>
        <begin position="565"/>
        <end position="643"/>
    </location>
</feature>
<dbReference type="GO" id="GO:0000981">
    <property type="term" value="F:DNA-binding transcription factor activity, RNA polymerase II-specific"/>
    <property type="evidence" value="ECO:0007669"/>
    <property type="project" value="TreeGrafter"/>
</dbReference>
<gene>
    <name evidence="6" type="ORF">A7U60_g4135</name>
</gene>
<name>A0A9Q5HZ93_SANBA</name>
<feature type="compositionally biased region" description="Low complexity" evidence="4">
    <location>
        <begin position="524"/>
        <end position="537"/>
    </location>
</feature>
<feature type="compositionally biased region" description="Low complexity" evidence="4">
    <location>
        <begin position="565"/>
        <end position="593"/>
    </location>
</feature>
<dbReference type="InterPro" id="IPR051356">
    <property type="entry name" value="SOX/SOX-like_TF"/>
</dbReference>
<evidence type="ECO:0000256" key="4">
    <source>
        <dbReference type="SAM" id="MobiDB-lite"/>
    </source>
</evidence>
<comment type="caution">
    <text evidence="6">The sequence shown here is derived from an EMBL/GenBank/DDBJ whole genome shotgun (WGS) entry which is preliminary data.</text>
</comment>
<dbReference type="InterPro" id="IPR009071">
    <property type="entry name" value="HMG_box_dom"/>
</dbReference>
<evidence type="ECO:0000313" key="7">
    <source>
        <dbReference type="Proteomes" id="UP000757232"/>
    </source>
</evidence>
<protein>
    <recommendedName>
        <fullName evidence="5">HMG box domain-containing protein</fullName>
    </recommendedName>
</protein>
<dbReference type="GO" id="GO:0000978">
    <property type="term" value="F:RNA polymerase II cis-regulatory region sequence-specific DNA binding"/>
    <property type="evidence" value="ECO:0007669"/>
    <property type="project" value="TreeGrafter"/>
</dbReference>
<dbReference type="SMART" id="SM00398">
    <property type="entry name" value="HMG"/>
    <property type="match status" value="1"/>
</dbReference>
<feature type="domain" description="HMG box" evidence="5">
    <location>
        <begin position="160"/>
        <end position="229"/>
    </location>
</feature>
<feature type="region of interest" description="Disordered" evidence="4">
    <location>
        <begin position="461"/>
        <end position="483"/>
    </location>
</feature>
<feature type="compositionally biased region" description="Basic residues" evidence="4">
    <location>
        <begin position="1"/>
        <end position="11"/>
    </location>
</feature>
<keyword evidence="2 3" id="KW-0539">Nucleus</keyword>
<feature type="compositionally biased region" description="Basic and acidic residues" evidence="4">
    <location>
        <begin position="232"/>
        <end position="247"/>
    </location>
</feature>
<keyword evidence="7" id="KW-1185">Reference proteome</keyword>
<sequence length="997" mass="107501">MPAARPLKRRASPSPGAADPTLNHSFQLTFASPSSIPSELPSTQPVQGSLGLQTTISFAPNVTPGTFSAPPSDDVLLGGESAHPTLFPDASGIEEGTVIPSVAKRRRKTTPASASRATPIPSKAGTRKSGKAASFSRPSSPPPDSKAPITANSTDAPAHIPRPPNAFILFRSSFIRSQHVSAETEGNHGTLSKIVGMLWHALSYEERQVWQAKARRAYAEHKRMYPGYSFRPAKDKTSSSAKSERDGTPTSSVEVPPTKRKTRAVGPRDLERCEHIAALLARGLKGAELDAAVKEFDAARTPQTFTPRFEAPITAQTYAAVSKDKIAKENQIKKEAEDDVKTKRIDEDSGKQIPEEIEKMTQAVQYEQQQVHLPLAVAHAPPRRVRRSSSAPLLDAGLPISAPAPLYPVSSHANFFHSQTPGPFEYSQQQRNSIFGYDPSAQHGQHQQQTYAGSFGYSQHTHEGLTLRKRSASSSPPLRRPSYSYSHAQAHTQPFGHAISTPYSHQQEPQPFMQAYGGAHPHLQRMQAQMQAQSQARVQHHQDDQSVGVGLGLNFDQGYQANYNTQQQQGGSLSRQSTLTDISSDDSSNTSNTGGSGFWNESVDFNGFSFTGSNERESQTPISAHPSNPNSFDVPPLSAAPSSATVDELDYTYADMPGLVDAPPYQNFYQAPPQSRPQHPHLEIQTSWTSEEFTFEHAPASAASVPPSSALDVESVPPSAVDGSFEFPPPNSVLNGYMTYSTQPQSQSAASTVSAPTPCSPTSQSASGAPSSVGARTPIDDTAFSAWDQSSVVTTAAAVTSPVSTYDSCGSTSVDNEAVAREHALALQAGFRTYLAHAEKIGAIESGASEATFEQFVRFVREQQKMRSGTNVGVGGGMKGMNGFSVRMPEPYTQMAHVILLSSITTPHASSSSPYFLSVSIQTLLAALDSESDLLVLTPTTSLLNLPLFKRLFYSMFLRSSIFVPLPIDYGLAAGPHIRLCGTTEYLVDDDRLLFDF</sequence>
<keyword evidence="1 3" id="KW-0238">DNA-binding</keyword>
<dbReference type="Proteomes" id="UP000757232">
    <property type="component" value="Unassembled WGS sequence"/>
</dbReference>
<feature type="region of interest" description="Disordered" evidence="4">
    <location>
        <begin position="522"/>
        <end position="551"/>
    </location>
</feature>
<feature type="region of interest" description="Disordered" evidence="4">
    <location>
        <begin position="745"/>
        <end position="776"/>
    </location>
</feature>
<feature type="compositionally biased region" description="Polar residues" evidence="4">
    <location>
        <begin position="608"/>
        <end position="631"/>
    </location>
</feature>
<evidence type="ECO:0000256" key="1">
    <source>
        <dbReference type="ARBA" id="ARBA00023125"/>
    </source>
</evidence>
<feature type="compositionally biased region" description="Low complexity" evidence="4">
    <location>
        <begin position="472"/>
        <end position="483"/>
    </location>
</feature>
<feature type="region of interest" description="Disordered" evidence="4">
    <location>
        <begin position="228"/>
        <end position="266"/>
    </location>
</feature>
<dbReference type="PANTHER" id="PTHR45789">
    <property type="entry name" value="FI18025P1"/>
    <property type="match status" value="1"/>
</dbReference>
<evidence type="ECO:0000313" key="6">
    <source>
        <dbReference type="EMBL" id="OCB88753.1"/>
    </source>
</evidence>
<feature type="compositionally biased region" description="Polar residues" evidence="4">
    <location>
        <begin position="57"/>
        <end position="66"/>
    </location>
</feature>
<dbReference type="Gene3D" id="1.10.30.10">
    <property type="entry name" value="High mobility group box domain"/>
    <property type="match status" value="1"/>
</dbReference>
<dbReference type="OrthoDB" id="6247875at2759"/>
<dbReference type="SUPFAM" id="SSF47095">
    <property type="entry name" value="HMG-box"/>
    <property type="match status" value="1"/>
</dbReference>
<dbReference type="PANTHER" id="PTHR45789:SF2">
    <property type="entry name" value="FI18025P1"/>
    <property type="match status" value="1"/>
</dbReference>
<dbReference type="PROSITE" id="PS50118">
    <property type="entry name" value="HMG_BOX_2"/>
    <property type="match status" value="1"/>
</dbReference>